<dbReference type="GeneID" id="54546253"/>
<organism evidence="1 2">
    <name type="scientific">Westerdykella ornata</name>
    <dbReference type="NCBI Taxonomy" id="318751"/>
    <lineage>
        <taxon>Eukaryota</taxon>
        <taxon>Fungi</taxon>
        <taxon>Dikarya</taxon>
        <taxon>Ascomycota</taxon>
        <taxon>Pezizomycotina</taxon>
        <taxon>Dothideomycetes</taxon>
        <taxon>Pleosporomycetidae</taxon>
        <taxon>Pleosporales</taxon>
        <taxon>Sporormiaceae</taxon>
        <taxon>Westerdykella</taxon>
    </lineage>
</organism>
<keyword evidence="2" id="KW-1185">Reference proteome</keyword>
<evidence type="ECO:0000313" key="2">
    <source>
        <dbReference type="Proteomes" id="UP000800097"/>
    </source>
</evidence>
<dbReference type="RefSeq" id="XP_033651862.1">
    <property type="nucleotide sequence ID" value="XM_033793078.1"/>
</dbReference>
<accession>A0A6A6JDS4</accession>
<gene>
    <name evidence="1" type="ORF">EI97DRAFT_126141</name>
</gene>
<dbReference type="AlphaFoldDB" id="A0A6A6JDS4"/>
<name>A0A6A6JDS4_WESOR</name>
<proteinExistence type="predicted"/>
<reference evidence="1" key="1">
    <citation type="journal article" date="2020" name="Stud. Mycol.">
        <title>101 Dothideomycetes genomes: a test case for predicting lifestyles and emergence of pathogens.</title>
        <authorList>
            <person name="Haridas S."/>
            <person name="Albert R."/>
            <person name="Binder M."/>
            <person name="Bloem J."/>
            <person name="Labutti K."/>
            <person name="Salamov A."/>
            <person name="Andreopoulos B."/>
            <person name="Baker S."/>
            <person name="Barry K."/>
            <person name="Bills G."/>
            <person name="Bluhm B."/>
            <person name="Cannon C."/>
            <person name="Castanera R."/>
            <person name="Culley D."/>
            <person name="Daum C."/>
            <person name="Ezra D."/>
            <person name="Gonzalez J."/>
            <person name="Henrissat B."/>
            <person name="Kuo A."/>
            <person name="Liang C."/>
            <person name="Lipzen A."/>
            <person name="Lutzoni F."/>
            <person name="Magnuson J."/>
            <person name="Mondo S."/>
            <person name="Nolan M."/>
            <person name="Ohm R."/>
            <person name="Pangilinan J."/>
            <person name="Park H.-J."/>
            <person name="Ramirez L."/>
            <person name="Alfaro M."/>
            <person name="Sun H."/>
            <person name="Tritt A."/>
            <person name="Yoshinaga Y."/>
            <person name="Zwiers L.-H."/>
            <person name="Turgeon B."/>
            <person name="Goodwin S."/>
            <person name="Spatafora J."/>
            <person name="Crous P."/>
            <person name="Grigoriev I."/>
        </authorList>
    </citation>
    <scope>NUCLEOTIDE SEQUENCE</scope>
    <source>
        <strain evidence="1">CBS 379.55</strain>
    </source>
</reference>
<sequence length="237" mass="25426">MGVTGPRSKSLNHYRAVFGRPVHTEIVWTLSGRRRDLSVLPHQPQICGTSGLRRHGAGACRCYATHPAAVGMSDMSGQMSLAVSLRVLCMSSRTPSVPPSVDNGLAEMSTRFGVRAEHGPIPKGRSRLTGNKRNSSVKRVREHSSCGPGADRGVMEGNACDRSNELHAPYMQGAAGCRIGNYAFHGVTQSCSLYTPVRTLDFDATEVCKLLIGCQLSPTSVQRSSSISSQLQGSKEL</sequence>
<dbReference type="EMBL" id="ML986503">
    <property type="protein sequence ID" value="KAF2274323.1"/>
    <property type="molecule type" value="Genomic_DNA"/>
</dbReference>
<dbReference type="Proteomes" id="UP000800097">
    <property type="component" value="Unassembled WGS sequence"/>
</dbReference>
<evidence type="ECO:0000313" key="1">
    <source>
        <dbReference type="EMBL" id="KAF2274323.1"/>
    </source>
</evidence>
<protein>
    <submittedName>
        <fullName evidence="1">Uncharacterized protein</fullName>
    </submittedName>
</protein>